<accession>A0A3G2FQ31</accession>
<sequence>MRLSAIVLALAVVQVMGLPTPPETPALTKIPKPGINLKEVGNFPYSDPSVSQVKIEPSKISPKPVATNERVFPLDETVNEPALSKNEPAFPQKEPAFPSGGETALRTNAVLASEKSSVKAEEPAVSEIPLKTDNPSIFSSSSDSTIIDAPPAPQTATTPVKPDAELVGDVPSIRASVDSIQAAVPAEGWESPQEFFEESADIPVDQGIVLSVSSSAPVEEYDSLSLAIRVDAPEPVLETLASITPQVVLPVVADSLPVSEMVVASSPMMIAIVPDALQAPDPPMPTVEVPFVGGQYRSQDEAGQYSFSHWGGSHTRTEVKNMAGVVSGSFAYLNPEGEIHVRKYVAEPMKGFRVAASDLPIDELLAVQDLPAVAQAKAAHAELIASIRAQGEAKAMSAS</sequence>
<evidence type="ECO:0000256" key="2">
    <source>
        <dbReference type="SAM" id="SignalP"/>
    </source>
</evidence>
<feature type="chain" id="PRO_5017945920" evidence="2">
    <location>
        <begin position="18"/>
        <end position="399"/>
    </location>
</feature>
<organism evidence="3">
    <name type="scientific">Macrobrachium nipponense</name>
    <name type="common">Oriental river shrimp</name>
    <name type="synonym">Palaemon nipponensis</name>
    <dbReference type="NCBI Taxonomy" id="159736"/>
    <lineage>
        <taxon>Eukaryota</taxon>
        <taxon>Metazoa</taxon>
        <taxon>Ecdysozoa</taxon>
        <taxon>Arthropoda</taxon>
        <taxon>Crustacea</taxon>
        <taxon>Multicrustacea</taxon>
        <taxon>Malacostraca</taxon>
        <taxon>Eumalacostraca</taxon>
        <taxon>Eucarida</taxon>
        <taxon>Decapoda</taxon>
        <taxon>Pleocyemata</taxon>
        <taxon>Caridea</taxon>
        <taxon>Palaemonoidea</taxon>
        <taxon>Palaemonidae</taxon>
        <taxon>Macrobrachium</taxon>
    </lineage>
</organism>
<evidence type="ECO:0000256" key="1">
    <source>
        <dbReference type="PROSITE-ProRule" id="PRU00497"/>
    </source>
</evidence>
<keyword evidence="1" id="KW-0193">Cuticle</keyword>
<dbReference type="AlphaFoldDB" id="A0A3G2FQ31"/>
<evidence type="ECO:0000313" key="3">
    <source>
        <dbReference type="EMBL" id="AYM94397.1"/>
    </source>
</evidence>
<dbReference type="InterPro" id="IPR000618">
    <property type="entry name" value="Insect_cuticle"/>
</dbReference>
<gene>
    <name evidence="3" type="primary">CP-10</name>
</gene>
<proteinExistence type="evidence at transcript level"/>
<protein>
    <submittedName>
        <fullName evidence="3">Chitin-binding protein</fullName>
    </submittedName>
</protein>
<feature type="signal peptide" evidence="2">
    <location>
        <begin position="1"/>
        <end position="17"/>
    </location>
</feature>
<name>A0A3G2FQ31_MACNP</name>
<keyword evidence="2" id="KW-0732">Signal</keyword>
<dbReference type="GO" id="GO:0042302">
    <property type="term" value="F:structural constituent of cuticle"/>
    <property type="evidence" value="ECO:0007669"/>
    <property type="project" value="UniProtKB-UniRule"/>
</dbReference>
<dbReference type="Pfam" id="PF00379">
    <property type="entry name" value="Chitin_bind_4"/>
    <property type="match status" value="1"/>
</dbReference>
<dbReference type="EMBL" id="MG818722">
    <property type="protein sequence ID" value="AYM94397.1"/>
    <property type="molecule type" value="mRNA"/>
</dbReference>
<reference evidence="3" key="1">
    <citation type="submission" date="2018-01" db="EMBL/GenBank/DDBJ databases">
        <title>Study on epidermal proteins involved in epidermal formation and new epidermis of Macrobrachium rosenbergii.</title>
        <authorList>
            <person name="Huang Y."/>
        </authorList>
    </citation>
    <scope>NUCLEOTIDE SEQUENCE</scope>
</reference>
<dbReference type="PROSITE" id="PS51155">
    <property type="entry name" value="CHIT_BIND_RR_2"/>
    <property type="match status" value="1"/>
</dbReference>